<dbReference type="EMBL" id="KB707010">
    <property type="protein sequence ID" value="EMR64752.1"/>
    <property type="molecule type" value="Genomic_DNA"/>
</dbReference>
<accession>M7SKQ3</accession>
<sequence>MTVKTIETAVTVGNSNDVESIQLTDEDRREGKYSHETLAKILGALNQDGLVVLKNVIPVDIIEKFNAKMCEDADRRISDPAQQYNHGVKSNILQRPPIADPEYLKKDVYFNSYLLQVANAYLGPKPVWNWLTANTALANTGGKRQPAHKDSSFDHPLFPYYFIANIPLCDFSVENGSTEFWLGSHAHTTYLDQQIASTPEDIKPYPTTLVGGRIPPILDEVREKRRQVCPPIQPACCRGDIMIRDLRTWHADVQAQWYTDEELEKTTADTIFDTRPTYSEETT</sequence>
<dbReference type="OMA" id="HAGMPNE"/>
<protein>
    <submittedName>
        <fullName evidence="1">Putative phytanoyl-dioxygenase protein</fullName>
    </submittedName>
</protein>
<dbReference type="AlphaFoldDB" id="M7SKQ3"/>
<dbReference type="InterPro" id="IPR008775">
    <property type="entry name" value="Phytyl_CoA_dOase-like"/>
</dbReference>
<dbReference type="eggNOG" id="ENOG502QXCM">
    <property type="taxonomic scope" value="Eukaryota"/>
</dbReference>
<keyword evidence="1" id="KW-0560">Oxidoreductase</keyword>
<dbReference type="PANTHER" id="PTHR37563:SF2">
    <property type="entry name" value="PHYTANOYL-COA DIOXYGENASE FAMILY PROTEIN (AFU_ORTHOLOGUE AFUA_2G03330)"/>
    <property type="match status" value="1"/>
</dbReference>
<dbReference type="Proteomes" id="UP000012174">
    <property type="component" value="Unassembled WGS sequence"/>
</dbReference>
<dbReference type="InterPro" id="IPR051961">
    <property type="entry name" value="Fungal_Metabolite_Diox"/>
</dbReference>
<dbReference type="Gene3D" id="2.60.120.620">
    <property type="entry name" value="q2cbj1_9rhob like domain"/>
    <property type="match status" value="1"/>
</dbReference>
<dbReference type="KEGG" id="ela:UCREL1_8280"/>
<dbReference type="OrthoDB" id="407832at2759"/>
<reference evidence="2" key="1">
    <citation type="journal article" date="2013" name="Genome Announc.">
        <title>Draft genome sequence of the grapevine dieback fungus Eutypa lata UCR-EL1.</title>
        <authorList>
            <person name="Blanco-Ulate B."/>
            <person name="Rolshausen P.E."/>
            <person name="Cantu D."/>
        </authorList>
    </citation>
    <scope>NUCLEOTIDE SEQUENCE [LARGE SCALE GENOMIC DNA]</scope>
    <source>
        <strain evidence="2">UCR-EL1</strain>
    </source>
</reference>
<evidence type="ECO:0000313" key="2">
    <source>
        <dbReference type="Proteomes" id="UP000012174"/>
    </source>
</evidence>
<dbReference type="GO" id="GO:0051213">
    <property type="term" value="F:dioxygenase activity"/>
    <property type="evidence" value="ECO:0007669"/>
    <property type="project" value="UniProtKB-KW"/>
</dbReference>
<name>M7SKQ3_EUTLA</name>
<dbReference type="SUPFAM" id="SSF51197">
    <property type="entry name" value="Clavaminate synthase-like"/>
    <property type="match status" value="1"/>
</dbReference>
<proteinExistence type="predicted"/>
<keyword evidence="2" id="KW-1185">Reference proteome</keyword>
<dbReference type="Pfam" id="PF05721">
    <property type="entry name" value="PhyH"/>
    <property type="match status" value="1"/>
</dbReference>
<evidence type="ECO:0000313" key="1">
    <source>
        <dbReference type="EMBL" id="EMR64752.1"/>
    </source>
</evidence>
<gene>
    <name evidence="1" type="ORF">UCREL1_8280</name>
</gene>
<keyword evidence="1" id="KW-0223">Dioxygenase</keyword>
<organism evidence="1 2">
    <name type="scientific">Eutypa lata (strain UCR-EL1)</name>
    <name type="common">Grapevine dieback disease fungus</name>
    <name type="synonym">Eutypa armeniacae</name>
    <dbReference type="NCBI Taxonomy" id="1287681"/>
    <lineage>
        <taxon>Eukaryota</taxon>
        <taxon>Fungi</taxon>
        <taxon>Dikarya</taxon>
        <taxon>Ascomycota</taxon>
        <taxon>Pezizomycotina</taxon>
        <taxon>Sordariomycetes</taxon>
        <taxon>Xylariomycetidae</taxon>
        <taxon>Xylariales</taxon>
        <taxon>Diatrypaceae</taxon>
        <taxon>Eutypa</taxon>
    </lineage>
</organism>
<dbReference type="PANTHER" id="PTHR37563">
    <property type="entry name" value="PHYTANOYL-COA DIOXYGENASE FAMILY PROTEIN (AFU_ORTHOLOGUE AFUA_2G03330)"/>
    <property type="match status" value="1"/>
</dbReference>
<dbReference type="HOGENOM" id="CLU_043410_0_0_1"/>